<comment type="similarity">
    <text evidence="5">Belongs to the BI1 family.</text>
</comment>
<keyword evidence="3 5" id="KW-1133">Transmembrane helix</keyword>
<sequence>MTDMETFYEMDHGQADVHVTTNDDPKDDDVAGFGSSFSSKAIRHAFIRKVYLILTLQLSFTLGMVALFTLHHDVKLFVQRHQYIYWASYGVFLVTYITLMCCGSVRRKHPWNFILLTLFGAEADVSPSGCGPQSGRNVYLFRSVERAPAGQRYSQK</sequence>
<evidence type="ECO:0000256" key="3">
    <source>
        <dbReference type="ARBA" id="ARBA00022989"/>
    </source>
</evidence>
<name>A0A6A4WXY0_AMPAM</name>
<proteinExistence type="inferred from homology"/>
<dbReference type="GO" id="GO:0005783">
    <property type="term" value="C:endoplasmic reticulum"/>
    <property type="evidence" value="ECO:0007669"/>
    <property type="project" value="TreeGrafter"/>
</dbReference>
<evidence type="ECO:0000256" key="2">
    <source>
        <dbReference type="ARBA" id="ARBA00022692"/>
    </source>
</evidence>
<accession>A0A6A4WXY0</accession>
<feature type="transmembrane region" description="Helical" evidence="5">
    <location>
        <begin position="83"/>
        <end position="105"/>
    </location>
</feature>
<protein>
    <submittedName>
        <fullName evidence="6">Protein lifeguard 1</fullName>
    </submittedName>
</protein>
<dbReference type="GO" id="GO:2001234">
    <property type="term" value="P:negative regulation of apoptotic signaling pathway"/>
    <property type="evidence" value="ECO:0007669"/>
    <property type="project" value="TreeGrafter"/>
</dbReference>
<evidence type="ECO:0000313" key="6">
    <source>
        <dbReference type="EMBL" id="KAF0307318.1"/>
    </source>
</evidence>
<keyword evidence="7" id="KW-1185">Reference proteome</keyword>
<evidence type="ECO:0000256" key="5">
    <source>
        <dbReference type="RuleBase" id="RU004379"/>
    </source>
</evidence>
<dbReference type="InterPro" id="IPR006214">
    <property type="entry name" value="Bax_inhibitor_1-related"/>
</dbReference>
<reference evidence="6 7" key="1">
    <citation type="submission" date="2019-07" db="EMBL/GenBank/DDBJ databases">
        <title>Draft genome assembly of a fouling barnacle, Amphibalanus amphitrite (Darwin, 1854): The first reference genome for Thecostraca.</title>
        <authorList>
            <person name="Kim W."/>
        </authorList>
    </citation>
    <scope>NUCLEOTIDE SEQUENCE [LARGE SCALE GENOMIC DNA]</scope>
    <source>
        <strain evidence="6">SNU_AA5</strain>
        <tissue evidence="6">Soma without cirri and trophi</tissue>
    </source>
</reference>
<dbReference type="GO" id="GO:0016020">
    <property type="term" value="C:membrane"/>
    <property type="evidence" value="ECO:0007669"/>
    <property type="project" value="UniProtKB-SubCell"/>
</dbReference>
<dbReference type="AlphaFoldDB" id="A0A6A4WXY0"/>
<feature type="transmembrane region" description="Helical" evidence="5">
    <location>
        <begin position="50"/>
        <end position="71"/>
    </location>
</feature>
<dbReference type="OrthoDB" id="7933078at2759"/>
<gene>
    <name evidence="6" type="primary">GRINA_0</name>
    <name evidence="6" type="ORF">FJT64_021313</name>
</gene>
<evidence type="ECO:0000256" key="4">
    <source>
        <dbReference type="ARBA" id="ARBA00023136"/>
    </source>
</evidence>
<dbReference type="PANTHER" id="PTHR23291">
    <property type="entry name" value="BAX INHIBITOR-RELATED"/>
    <property type="match status" value="1"/>
</dbReference>
<evidence type="ECO:0000256" key="1">
    <source>
        <dbReference type="ARBA" id="ARBA00004141"/>
    </source>
</evidence>
<comment type="caution">
    <text evidence="5">Lacks conserved residue(s) required for the propagation of feature annotation.</text>
</comment>
<dbReference type="GO" id="GO:0005794">
    <property type="term" value="C:Golgi apparatus"/>
    <property type="evidence" value="ECO:0007669"/>
    <property type="project" value="TreeGrafter"/>
</dbReference>
<dbReference type="EMBL" id="VIIS01000588">
    <property type="protein sequence ID" value="KAF0307318.1"/>
    <property type="molecule type" value="Genomic_DNA"/>
</dbReference>
<comment type="caution">
    <text evidence="6">The sequence shown here is derived from an EMBL/GenBank/DDBJ whole genome shotgun (WGS) entry which is preliminary data.</text>
</comment>
<keyword evidence="4 5" id="KW-0472">Membrane</keyword>
<comment type="subcellular location">
    <subcellularLocation>
        <location evidence="1">Membrane</location>
        <topology evidence="1">Multi-pass membrane protein</topology>
    </subcellularLocation>
</comment>
<organism evidence="6 7">
    <name type="scientific">Amphibalanus amphitrite</name>
    <name type="common">Striped barnacle</name>
    <name type="synonym">Balanus amphitrite</name>
    <dbReference type="NCBI Taxonomy" id="1232801"/>
    <lineage>
        <taxon>Eukaryota</taxon>
        <taxon>Metazoa</taxon>
        <taxon>Ecdysozoa</taxon>
        <taxon>Arthropoda</taxon>
        <taxon>Crustacea</taxon>
        <taxon>Multicrustacea</taxon>
        <taxon>Cirripedia</taxon>
        <taxon>Thoracica</taxon>
        <taxon>Thoracicalcarea</taxon>
        <taxon>Balanomorpha</taxon>
        <taxon>Balanoidea</taxon>
        <taxon>Balanidae</taxon>
        <taxon>Amphibalaninae</taxon>
        <taxon>Amphibalanus</taxon>
    </lineage>
</organism>
<keyword evidence="2 5" id="KW-0812">Transmembrane</keyword>
<dbReference type="Proteomes" id="UP000440578">
    <property type="component" value="Unassembled WGS sequence"/>
</dbReference>
<evidence type="ECO:0000313" key="7">
    <source>
        <dbReference type="Proteomes" id="UP000440578"/>
    </source>
</evidence>
<dbReference type="PANTHER" id="PTHR23291:SF127">
    <property type="entry name" value="PROTEIN LIFEGUARD 1-LIKE"/>
    <property type="match status" value="1"/>
</dbReference>